<dbReference type="EMBL" id="EQ973910">
    <property type="protein sequence ID" value="EEF39194.1"/>
    <property type="molecule type" value="Genomic_DNA"/>
</dbReference>
<protein>
    <submittedName>
        <fullName evidence="1">Uncharacterized protein</fullName>
    </submittedName>
</protein>
<name>B9SB03_RICCO</name>
<keyword evidence="2" id="KW-1185">Reference proteome</keyword>
<sequence>MNVNVWKDAWIRKLLGFKPITLVIDLLANLQVCELWVPGLCIWDVVLLSEVFWQEDFNDVLAVLVAILAVSALDNDLMPKVPAH</sequence>
<gene>
    <name evidence="1" type="ORF">RCOM_1335920</name>
</gene>
<evidence type="ECO:0000313" key="2">
    <source>
        <dbReference type="Proteomes" id="UP000008311"/>
    </source>
</evidence>
<dbReference type="AlphaFoldDB" id="B9SB03"/>
<proteinExistence type="predicted"/>
<reference evidence="2" key="1">
    <citation type="journal article" date="2010" name="Nat. Biotechnol.">
        <title>Draft genome sequence of the oilseed species Ricinus communis.</title>
        <authorList>
            <person name="Chan A.P."/>
            <person name="Crabtree J."/>
            <person name="Zhao Q."/>
            <person name="Lorenzi H."/>
            <person name="Orvis J."/>
            <person name="Puiu D."/>
            <person name="Melake-Berhan A."/>
            <person name="Jones K.M."/>
            <person name="Redman J."/>
            <person name="Chen G."/>
            <person name="Cahoon E.B."/>
            <person name="Gedil M."/>
            <person name="Stanke M."/>
            <person name="Haas B.J."/>
            <person name="Wortman J.R."/>
            <person name="Fraser-Liggett C.M."/>
            <person name="Ravel J."/>
            <person name="Rabinowicz P.D."/>
        </authorList>
    </citation>
    <scope>NUCLEOTIDE SEQUENCE [LARGE SCALE GENOMIC DNA]</scope>
    <source>
        <strain evidence="2">cv. Hale</strain>
    </source>
</reference>
<organism evidence="1 2">
    <name type="scientific">Ricinus communis</name>
    <name type="common">Castor bean</name>
    <dbReference type="NCBI Taxonomy" id="3988"/>
    <lineage>
        <taxon>Eukaryota</taxon>
        <taxon>Viridiplantae</taxon>
        <taxon>Streptophyta</taxon>
        <taxon>Embryophyta</taxon>
        <taxon>Tracheophyta</taxon>
        <taxon>Spermatophyta</taxon>
        <taxon>Magnoliopsida</taxon>
        <taxon>eudicotyledons</taxon>
        <taxon>Gunneridae</taxon>
        <taxon>Pentapetalae</taxon>
        <taxon>rosids</taxon>
        <taxon>fabids</taxon>
        <taxon>Malpighiales</taxon>
        <taxon>Euphorbiaceae</taxon>
        <taxon>Acalyphoideae</taxon>
        <taxon>Acalypheae</taxon>
        <taxon>Ricinus</taxon>
    </lineage>
</organism>
<dbReference type="Proteomes" id="UP000008311">
    <property type="component" value="Unassembled WGS sequence"/>
</dbReference>
<evidence type="ECO:0000313" key="1">
    <source>
        <dbReference type="EMBL" id="EEF39194.1"/>
    </source>
</evidence>
<accession>B9SB03</accession>
<dbReference type="InParanoid" id="B9SB03"/>